<evidence type="ECO:0000259" key="6">
    <source>
        <dbReference type="PROSITE" id="PS50887"/>
    </source>
</evidence>
<comment type="cofactor">
    <cofactor evidence="1">
        <name>Mg(2+)</name>
        <dbReference type="ChEBI" id="CHEBI:18420"/>
    </cofactor>
</comment>
<dbReference type="NCBIfam" id="TIGR00254">
    <property type="entry name" value="GGDEF"/>
    <property type="match status" value="1"/>
</dbReference>
<dbReference type="GO" id="GO:0005886">
    <property type="term" value="C:plasma membrane"/>
    <property type="evidence" value="ECO:0007669"/>
    <property type="project" value="UniProtKB-SubCell"/>
</dbReference>
<dbReference type="SUPFAM" id="SSF55073">
    <property type="entry name" value="Nucleotide cyclase"/>
    <property type="match status" value="1"/>
</dbReference>
<dbReference type="GO" id="GO:0043709">
    <property type="term" value="P:cell adhesion involved in single-species biofilm formation"/>
    <property type="evidence" value="ECO:0007669"/>
    <property type="project" value="TreeGrafter"/>
</dbReference>
<keyword evidence="5" id="KW-0812">Transmembrane</keyword>
<evidence type="ECO:0000256" key="2">
    <source>
        <dbReference type="ARBA" id="ARBA00004533"/>
    </source>
</evidence>
<proteinExistence type="predicted"/>
<dbReference type="GO" id="GO:0052621">
    <property type="term" value="F:diguanylate cyclase activity"/>
    <property type="evidence" value="ECO:0007669"/>
    <property type="project" value="UniProtKB-EC"/>
</dbReference>
<dbReference type="EMBL" id="CP027657">
    <property type="protein sequence ID" value="AVO53691.1"/>
    <property type="molecule type" value="Genomic_DNA"/>
</dbReference>
<evidence type="ECO:0000256" key="3">
    <source>
        <dbReference type="ARBA" id="ARBA00012528"/>
    </source>
</evidence>
<dbReference type="Gene3D" id="3.30.70.270">
    <property type="match status" value="1"/>
</dbReference>
<gene>
    <name evidence="7" type="ORF">C7A17_13235</name>
</gene>
<evidence type="ECO:0000256" key="5">
    <source>
        <dbReference type="SAM" id="Phobius"/>
    </source>
</evidence>
<keyword evidence="5" id="KW-0472">Membrane</keyword>
<protein>
    <recommendedName>
        <fullName evidence="3">diguanylate cyclase</fullName>
        <ecNumber evidence="3">2.7.7.65</ecNumber>
    </recommendedName>
</protein>
<comment type="subcellular location">
    <subcellularLocation>
        <location evidence="2">Cell inner membrane</location>
    </subcellularLocation>
</comment>
<feature type="domain" description="GGDEF" evidence="6">
    <location>
        <begin position="253"/>
        <end position="383"/>
    </location>
</feature>
<feature type="transmembrane region" description="Helical" evidence="5">
    <location>
        <begin position="152"/>
        <end position="173"/>
    </location>
</feature>
<dbReference type="CDD" id="cd01949">
    <property type="entry name" value="GGDEF"/>
    <property type="match status" value="1"/>
</dbReference>
<evidence type="ECO:0000313" key="8">
    <source>
        <dbReference type="Proteomes" id="UP000238327"/>
    </source>
</evidence>
<feature type="transmembrane region" description="Helical" evidence="5">
    <location>
        <begin position="6"/>
        <end position="26"/>
    </location>
</feature>
<feature type="transmembrane region" description="Helical" evidence="5">
    <location>
        <begin position="62"/>
        <end position="83"/>
    </location>
</feature>
<dbReference type="PANTHER" id="PTHR45138:SF9">
    <property type="entry name" value="DIGUANYLATE CYCLASE DGCM-RELATED"/>
    <property type="match status" value="1"/>
</dbReference>
<keyword evidence="5" id="KW-1133">Transmembrane helix</keyword>
<dbReference type="SMART" id="SM00267">
    <property type="entry name" value="GGDEF"/>
    <property type="match status" value="1"/>
</dbReference>
<reference evidence="7 8" key="1">
    <citation type="submission" date="2018-03" db="EMBL/GenBank/DDBJ databases">
        <title>Complete genome sequence and methylome analysis of Pseudomonas mendocina NEB 698.</title>
        <authorList>
            <person name="Morgan R.D."/>
        </authorList>
    </citation>
    <scope>NUCLEOTIDE SEQUENCE [LARGE SCALE GENOMIC DNA]</scope>
    <source>
        <strain evidence="7 8">NEB698</strain>
    </source>
</reference>
<name>A0A2R3QPH4_ECTME</name>
<dbReference type="OrthoDB" id="9812260at2"/>
<sequence length="383" mass="42754">MLDPRSIVFILAALSLLMAIVLSAMPSAVRDRQQGARHWSASMLCVALASVLYGLRDMVPESLSMVVANASAMGATALIYYGGRAFFEQRRHGRQLIIALLIANLGLVYCLYVQDLYAIRVVIFSSVSGVLLFLFGLDVLRHRPRETGRAQFPYLFTAITVIFDALVSLARIINAVLHPTVGSDFLAPTPLNALYFSTHGLLAICISVGFILMLNERLHAMLEHQLSHDPLTNAYSRPMIFELAQRELSTLRQPLSLLLLDIDHFKQVNDNLGHQGGDEVLKHFVRTLTANLRSNEPLGRYGGEEFIILLRDVDAESARITAERLRQCVAEAPYRYSQNDYPITTSIGHATAYAQESLEQLLQRADTALYRAKREGRNRVEQA</sequence>
<feature type="transmembrane region" description="Helical" evidence="5">
    <location>
        <begin position="193"/>
        <end position="214"/>
    </location>
</feature>
<dbReference type="GO" id="GO:1902201">
    <property type="term" value="P:negative regulation of bacterial-type flagellum-dependent cell motility"/>
    <property type="evidence" value="ECO:0007669"/>
    <property type="project" value="TreeGrafter"/>
</dbReference>
<dbReference type="Proteomes" id="UP000238327">
    <property type="component" value="Chromosome"/>
</dbReference>
<evidence type="ECO:0000256" key="4">
    <source>
        <dbReference type="ARBA" id="ARBA00034247"/>
    </source>
</evidence>
<dbReference type="FunFam" id="3.30.70.270:FF:000001">
    <property type="entry name" value="Diguanylate cyclase domain protein"/>
    <property type="match status" value="1"/>
</dbReference>
<evidence type="ECO:0000313" key="7">
    <source>
        <dbReference type="EMBL" id="AVO53691.1"/>
    </source>
</evidence>
<dbReference type="Pfam" id="PF00990">
    <property type="entry name" value="GGDEF"/>
    <property type="match status" value="1"/>
</dbReference>
<dbReference type="InterPro" id="IPR000160">
    <property type="entry name" value="GGDEF_dom"/>
</dbReference>
<dbReference type="InterPro" id="IPR029787">
    <property type="entry name" value="Nucleotide_cyclase"/>
</dbReference>
<dbReference type="AlphaFoldDB" id="A0A2R3QPH4"/>
<comment type="catalytic activity">
    <reaction evidence="4">
        <text>2 GTP = 3',3'-c-di-GMP + 2 diphosphate</text>
        <dbReference type="Rhea" id="RHEA:24898"/>
        <dbReference type="ChEBI" id="CHEBI:33019"/>
        <dbReference type="ChEBI" id="CHEBI:37565"/>
        <dbReference type="ChEBI" id="CHEBI:58805"/>
        <dbReference type="EC" id="2.7.7.65"/>
    </reaction>
</comment>
<dbReference type="PANTHER" id="PTHR45138">
    <property type="entry name" value="REGULATORY COMPONENTS OF SENSORY TRANSDUCTION SYSTEM"/>
    <property type="match status" value="1"/>
</dbReference>
<feature type="transmembrane region" description="Helical" evidence="5">
    <location>
        <begin position="95"/>
        <end position="112"/>
    </location>
</feature>
<dbReference type="InterPro" id="IPR043128">
    <property type="entry name" value="Rev_trsase/Diguanyl_cyclase"/>
</dbReference>
<dbReference type="STRING" id="1001585.MDS_4487"/>
<evidence type="ECO:0000256" key="1">
    <source>
        <dbReference type="ARBA" id="ARBA00001946"/>
    </source>
</evidence>
<accession>A0A2R3QPH4</accession>
<dbReference type="EC" id="2.7.7.65" evidence="3"/>
<dbReference type="PROSITE" id="PS50887">
    <property type="entry name" value="GGDEF"/>
    <property type="match status" value="1"/>
</dbReference>
<dbReference type="InterPro" id="IPR050469">
    <property type="entry name" value="Diguanylate_Cyclase"/>
</dbReference>
<organism evidence="7 8">
    <name type="scientific">Ectopseudomonas mendocina</name>
    <name type="common">Pseudomonas mendocina</name>
    <dbReference type="NCBI Taxonomy" id="300"/>
    <lineage>
        <taxon>Bacteria</taxon>
        <taxon>Pseudomonadati</taxon>
        <taxon>Pseudomonadota</taxon>
        <taxon>Gammaproteobacteria</taxon>
        <taxon>Pseudomonadales</taxon>
        <taxon>Pseudomonadaceae</taxon>
        <taxon>Ectopseudomonas</taxon>
    </lineage>
</organism>
<dbReference type="RefSeq" id="WP_106738473.1">
    <property type="nucleotide sequence ID" value="NZ_CP027657.1"/>
</dbReference>
<feature type="transmembrane region" description="Helical" evidence="5">
    <location>
        <begin position="118"/>
        <end position="140"/>
    </location>
</feature>